<feature type="signal peptide" evidence="8">
    <location>
        <begin position="1"/>
        <end position="25"/>
    </location>
</feature>
<dbReference type="SUPFAM" id="SSF54534">
    <property type="entry name" value="FKBP-like"/>
    <property type="match status" value="1"/>
</dbReference>
<keyword evidence="5 6" id="KW-0413">Isomerase</keyword>
<comment type="caution">
    <text evidence="10">The sequence shown here is derived from an EMBL/GenBank/DDBJ whole genome shotgun (WGS) entry which is preliminary data.</text>
</comment>
<dbReference type="Proteomes" id="UP000460157">
    <property type="component" value="Unassembled WGS sequence"/>
</dbReference>
<dbReference type="InterPro" id="IPR001179">
    <property type="entry name" value="PPIase_FKBP_dom"/>
</dbReference>
<dbReference type="PROSITE" id="PS50059">
    <property type="entry name" value="FKBP_PPIASE"/>
    <property type="match status" value="1"/>
</dbReference>
<accession>A0A7K1UM83</accession>
<feature type="region of interest" description="Disordered" evidence="7">
    <location>
        <begin position="333"/>
        <end position="366"/>
    </location>
</feature>
<feature type="domain" description="PPIase FKBP-type" evidence="9">
    <location>
        <begin position="229"/>
        <end position="326"/>
    </location>
</feature>
<dbReference type="GO" id="GO:0003755">
    <property type="term" value="F:peptidyl-prolyl cis-trans isomerase activity"/>
    <property type="evidence" value="ECO:0007669"/>
    <property type="project" value="UniProtKB-KW"/>
</dbReference>
<sequence length="418" mass="44905">MHNHRAATAPLALSAAAVLLLSACGGDGDNGASEGIGDTSVFNNLEVSAPGDGEVPEVTIYEELEGEDNASQVLNQGSGEQLTSDWLIDYHLTVVDPEDATVLQSTHEEPIDPFLSLPALSASQSQTEQFFAEGLTAEGVTVGSEVVFYVTANPAEGVNADTLYIFEILDQSPTYADGEEQEQSGDLPGIDSEIGTAPELGDHDPESQPPEELSSEVLVAGEGEEIGDEDYVFAQYRGWRWEDGEIFDQSWTEDGAPGNPFDFSLEGGVIPGWLEGIPGHHVGDRILLVIPPEQAYGETADEEEGTSADGGPGGTLIFVVDIVRVIDGETMAEMQAASQQQQQQAPQMELSEEEREQLEGLSEEHGISVEELEMFLQMGIPMEELETILQAEDPDGEDSGEEAEQDPDEDDQSDEDED</sequence>
<dbReference type="PROSITE" id="PS51257">
    <property type="entry name" value="PROKAR_LIPOPROTEIN"/>
    <property type="match status" value="1"/>
</dbReference>
<keyword evidence="4 6" id="KW-0697">Rotamase</keyword>
<evidence type="ECO:0000256" key="4">
    <source>
        <dbReference type="ARBA" id="ARBA00023110"/>
    </source>
</evidence>
<proteinExistence type="inferred from homology"/>
<dbReference type="PANTHER" id="PTHR43811">
    <property type="entry name" value="FKBP-TYPE PEPTIDYL-PROLYL CIS-TRANS ISOMERASE FKPA"/>
    <property type="match status" value="1"/>
</dbReference>
<name>A0A7K1UM83_9MICC</name>
<evidence type="ECO:0000256" key="2">
    <source>
        <dbReference type="ARBA" id="ARBA00006577"/>
    </source>
</evidence>
<comment type="catalytic activity">
    <reaction evidence="1 6">
        <text>[protein]-peptidylproline (omega=180) = [protein]-peptidylproline (omega=0)</text>
        <dbReference type="Rhea" id="RHEA:16237"/>
        <dbReference type="Rhea" id="RHEA-COMP:10747"/>
        <dbReference type="Rhea" id="RHEA-COMP:10748"/>
        <dbReference type="ChEBI" id="CHEBI:83833"/>
        <dbReference type="ChEBI" id="CHEBI:83834"/>
        <dbReference type="EC" id="5.2.1.8"/>
    </reaction>
</comment>
<evidence type="ECO:0000256" key="3">
    <source>
        <dbReference type="ARBA" id="ARBA00013194"/>
    </source>
</evidence>
<dbReference type="Gene3D" id="3.10.50.40">
    <property type="match status" value="1"/>
</dbReference>
<gene>
    <name evidence="10" type="ORF">GNZ21_14675</name>
</gene>
<evidence type="ECO:0000313" key="11">
    <source>
        <dbReference type="Proteomes" id="UP000460157"/>
    </source>
</evidence>
<evidence type="ECO:0000256" key="6">
    <source>
        <dbReference type="PROSITE-ProRule" id="PRU00277"/>
    </source>
</evidence>
<evidence type="ECO:0000256" key="5">
    <source>
        <dbReference type="ARBA" id="ARBA00023235"/>
    </source>
</evidence>
<dbReference type="PANTHER" id="PTHR43811:SF19">
    <property type="entry name" value="39 KDA FK506-BINDING NUCLEAR PROTEIN"/>
    <property type="match status" value="1"/>
</dbReference>
<reference evidence="10 11" key="1">
    <citation type="submission" date="2019-12" db="EMBL/GenBank/DDBJ databases">
        <title>Nesterenkonia muleiensis sp. nov., a novel actinobacterium isolated from sap of Populus euphratica.</title>
        <authorList>
            <person name="Wang R."/>
        </authorList>
    </citation>
    <scope>NUCLEOTIDE SEQUENCE [LARGE SCALE GENOMIC DNA]</scope>
    <source>
        <strain evidence="10 11">F10</strain>
    </source>
</reference>
<dbReference type="EMBL" id="WRPM01000101">
    <property type="protein sequence ID" value="MVT27580.1"/>
    <property type="molecule type" value="Genomic_DNA"/>
</dbReference>
<feature type="region of interest" description="Disordered" evidence="7">
    <location>
        <begin position="176"/>
        <end position="215"/>
    </location>
</feature>
<evidence type="ECO:0000256" key="8">
    <source>
        <dbReference type="SAM" id="SignalP"/>
    </source>
</evidence>
<dbReference type="InterPro" id="IPR046357">
    <property type="entry name" value="PPIase_dom_sf"/>
</dbReference>
<protein>
    <recommendedName>
        <fullName evidence="3 6">peptidylprolyl isomerase</fullName>
        <ecNumber evidence="3 6">5.2.1.8</ecNumber>
    </recommendedName>
</protein>
<dbReference type="OrthoDB" id="25996at2"/>
<evidence type="ECO:0000256" key="1">
    <source>
        <dbReference type="ARBA" id="ARBA00000971"/>
    </source>
</evidence>
<evidence type="ECO:0000256" key="7">
    <source>
        <dbReference type="SAM" id="MobiDB-lite"/>
    </source>
</evidence>
<feature type="region of interest" description="Disordered" evidence="7">
    <location>
        <begin position="386"/>
        <end position="418"/>
    </location>
</feature>
<organism evidence="10 11">
    <name type="scientific">Nesterenkonia alkaliphila</name>
    <dbReference type="NCBI Taxonomy" id="1463631"/>
    <lineage>
        <taxon>Bacteria</taxon>
        <taxon>Bacillati</taxon>
        <taxon>Actinomycetota</taxon>
        <taxon>Actinomycetes</taxon>
        <taxon>Micrococcales</taxon>
        <taxon>Micrococcaceae</taxon>
        <taxon>Nesterenkonia</taxon>
    </lineage>
</organism>
<keyword evidence="11" id="KW-1185">Reference proteome</keyword>
<evidence type="ECO:0000313" key="10">
    <source>
        <dbReference type="EMBL" id="MVT27580.1"/>
    </source>
</evidence>
<dbReference type="RefSeq" id="WP_157325643.1">
    <property type="nucleotide sequence ID" value="NZ_BMFX01000003.1"/>
</dbReference>
<dbReference type="EC" id="5.2.1.8" evidence="3 6"/>
<evidence type="ECO:0000259" key="9">
    <source>
        <dbReference type="PROSITE" id="PS50059"/>
    </source>
</evidence>
<feature type="compositionally biased region" description="Acidic residues" evidence="7">
    <location>
        <begin position="392"/>
        <end position="418"/>
    </location>
</feature>
<dbReference type="AlphaFoldDB" id="A0A7K1UM83"/>
<dbReference type="Pfam" id="PF00254">
    <property type="entry name" value="FKBP_C"/>
    <property type="match status" value="1"/>
</dbReference>
<keyword evidence="8" id="KW-0732">Signal</keyword>
<feature type="chain" id="PRO_5038341304" description="peptidylprolyl isomerase" evidence="8">
    <location>
        <begin position="26"/>
        <end position="418"/>
    </location>
</feature>
<comment type="similarity">
    <text evidence="2">Belongs to the FKBP-type PPIase family.</text>
</comment>
<feature type="compositionally biased region" description="Low complexity" evidence="7">
    <location>
        <begin position="335"/>
        <end position="349"/>
    </location>
</feature>